<name>A0A1R4B572_9VIBR</name>
<feature type="signal peptide" evidence="3">
    <location>
        <begin position="1"/>
        <end position="39"/>
    </location>
</feature>
<dbReference type="PANTHER" id="PTHR35936:SF38">
    <property type="entry name" value="GLUTAMINE-BINDING PERIPLASMIC PROTEIN"/>
    <property type="match status" value="1"/>
</dbReference>
<evidence type="ECO:0000313" key="5">
    <source>
        <dbReference type="EMBL" id="SJL84067.1"/>
    </source>
</evidence>
<protein>
    <submittedName>
        <fullName evidence="5">Glutamine-binding periplasmic protein</fullName>
    </submittedName>
</protein>
<dbReference type="Pfam" id="PF00497">
    <property type="entry name" value="SBP_bac_3"/>
    <property type="match status" value="1"/>
</dbReference>
<dbReference type="AlphaFoldDB" id="A0A1R4B572"/>
<dbReference type="Gene3D" id="3.40.190.10">
    <property type="entry name" value="Periplasmic binding protein-like II"/>
    <property type="match status" value="2"/>
</dbReference>
<reference evidence="5 6" key="1">
    <citation type="submission" date="2017-02" db="EMBL/GenBank/DDBJ databases">
        <authorList>
            <person name="Peterson S.W."/>
        </authorList>
    </citation>
    <scope>NUCLEOTIDE SEQUENCE [LARGE SCALE GENOMIC DNA]</scope>
    <source>
        <strain evidence="5 6">CECT 9027</strain>
    </source>
</reference>
<dbReference type="Proteomes" id="UP000189475">
    <property type="component" value="Unassembled WGS sequence"/>
</dbReference>
<evidence type="ECO:0000256" key="2">
    <source>
        <dbReference type="ARBA" id="ARBA00022729"/>
    </source>
</evidence>
<accession>A0A1R4B572</accession>
<evidence type="ECO:0000256" key="3">
    <source>
        <dbReference type="SAM" id="SignalP"/>
    </source>
</evidence>
<evidence type="ECO:0000313" key="6">
    <source>
        <dbReference type="Proteomes" id="UP000189475"/>
    </source>
</evidence>
<evidence type="ECO:0000256" key="1">
    <source>
        <dbReference type="ARBA" id="ARBA00010333"/>
    </source>
</evidence>
<dbReference type="CDD" id="cd13629">
    <property type="entry name" value="PBP2_Dsm1740"/>
    <property type="match status" value="1"/>
</dbReference>
<dbReference type="PANTHER" id="PTHR35936">
    <property type="entry name" value="MEMBRANE-BOUND LYTIC MUREIN TRANSGLYCOSYLASE F"/>
    <property type="match status" value="1"/>
</dbReference>
<dbReference type="InterPro" id="IPR001638">
    <property type="entry name" value="Solute-binding_3/MltF_N"/>
</dbReference>
<dbReference type="SMART" id="SM00062">
    <property type="entry name" value="PBPb"/>
    <property type="match status" value="1"/>
</dbReference>
<proteinExistence type="inferred from homology"/>
<dbReference type="STRING" id="1918946.VPAL9027_02047"/>
<dbReference type="SUPFAM" id="SSF53850">
    <property type="entry name" value="Periplasmic binding protein-like II"/>
    <property type="match status" value="1"/>
</dbReference>
<feature type="domain" description="Solute-binding protein family 3/N-terminal" evidence="4">
    <location>
        <begin position="50"/>
        <end position="272"/>
    </location>
</feature>
<comment type="similarity">
    <text evidence="1">Belongs to the bacterial solute-binding protein 3 family.</text>
</comment>
<evidence type="ECO:0000259" key="4">
    <source>
        <dbReference type="SMART" id="SM00062"/>
    </source>
</evidence>
<gene>
    <name evidence="5" type="primary">glnH</name>
    <name evidence="5" type="ORF">VPAL9027_02047</name>
</gene>
<keyword evidence="2 3" id="KW-0732">Signal</keyword>
<sequence length="279" mass="31701">MYKWIERDMTTNTLQQYCRHFLVSSALASAALSSFSAQADTIDHIQKSGELRLCFEAGYIPFEMTSKDGRYVGFDIDLGKHLARSLGVKFVPVNTAWDGIVPALKTGKCDFIAGMTVTQKRNLNVLFADSYIKMGQTVLISPKLKDKIHSYRDLNNSKYTVTTQMGTTGAQGAKKYLYNAKLDLFDTSADAVLQVMNNKADAFVYDFPYNAMYAAQHKGKIIHLDKPFTYEPVGWAIRRGDQDFLNVLNNYIKQIKGDGTYQRIYHKWFETDTWVSQVQ</sequence>
<dbReference type="EMBL" id="FUFT01000005">
    <property type="protein sequence ID" value="SJL84067.1"/>
    <property type="molecule type" value="Genomic_DNA"/>
</dbReference>
<organism evidence="5 6">
    <name type="scientific">Vibrio palustris</name>
    <dbReference type="NCBI Taxonomy" id="1918946"/>
    <lineage>
        <taxon>Bacteria</taxon>
        <taxon>Pseudomonadati</taxon>
        <taxon>Pseudomonadota</taxon>
        <taxon>Gammaproteobacteria</taxon>
        <taxon>Vibrionales</taxon>
        <taxon>Vibrionaceae</taxon>
        <taxon>Vibrio</taxon>
    </lineage>
</organism>
<feature type="chain" id="PRO_5012413165" evidence="3">
    <location>
        <begin position="40"/>
        <end position="279"/>
    </location>
</feature>
<keyword evidence="6" id="KW-1185">Reference proteome</keyword>